<dbReference type="PROSITE" id="PS51787">
    <property type="entry name" value="LON_N"/>
    <property type="match status" value="1"/>
</dbReference>
<evidence type="ECO:0000259" key="1">
    <source>
        <dbReference type="PROSITE" id="PS51787"/>
    </source>
</evidence>
<name>A0A127F6M4_STEDE</name>
<keyword evidence="3" id="KW-1185">Reference proteome</keyword>
<accession>A0A127F6M4</accession>
<dbReference type="InterPro" id="IPR046336">
    <property type="entry name" value="Lon_prtase_N_sf"/>
</dbReference>
<gene>
    <name evidence="2" type="ORF">ACG33_03050</name>
</gene>
<dbReference type="AlphaFoldDB" id="A0A127F6M4"/>
<protein>
    <recommendedName>
        <fullName evidence="1">Lon N-terminal domain-containing protein</fullName>
    </recommendedName>
</protein>
<dbReference type="STRING" id="465721.ACG33_03050"/>
<dbReference type="Gene3D" id="2.30.130.40">
    <property type="entry name" value="LON domain-like"/>
    <property type="match status" value="1"/>
</dbReference>
<dbReference type="PANTHER" id="PTHR46732:SF8">
    <property type="entry name" value="ATP-DEPENDENT PROTEASE LA (LON) DOMAIN PROTEIN"/>
    <property type="match status" value="1"/>
</dbReference>
<organism evidence="2 3">
    <name type="scientific">Steroidobacter denitrificans</name>
    <dbReference type="NCBI Taxonomy" id="465721"/>
    <lineage>
        <taxon>Bacteria</taxon>
        <taxon>Pseudomonadati</taxon>
        <taxon>Pseudomonadota</taxon>
        <taxon>Gammaproteobacteria</taxon>
        <taxon>Steroidobacterales</taxon>
        <taxon>Steroidobacteraceae</taxon>
        <taxon>Steroidobacter</taxon>
    </lineage>
</organism>
<dbReference type="InterPro" id="IPR003111">
    <property type="entry name" value="Lon_prtase_N"/>
</dbReference>
<dbReference type="RefSeq" id="WP_066918593.1">
    <property type="nucleotide sequence ID" value="NZ_CP011971.1"/>
</dbReference>
<evidence type="ECO:0000313" key="2">
    <source>
        <dbReference type="EMBL" id="AMN46102.1"/>
    </source>
</evidence>
<dbReference type="Pfam" id="PF02190">
    <property type="entry name" value="LON_substr_bdg"/>
    <property type="match status" value="1"/>
</dbReference>
<dbReference type="OrthoDB" id="8558970at2"/>
<dbReference type="Proteomes" id="UP000070250">
    <property type="component" value="Chromosome"/>
</dbReference>
<dbReference type="SMART" id="SM00464">
    <property type="entry name" value="LON"/>
    <property type="match status" value="1"/>
</dbReference>
<dbReference type="Gene3D" id="1.10.4060.10">
    <property type="entry name" value="BPP1347 like domain"/>
    <property type="match status" value="1"/>
</dbReference>
<dbReference type="PATRIC" id="fig|465721.4.peg.658"/>
<dbReference type="InterPro" id="IPR015947">
    <property type="entry name" value="PUA-like_sf"/>
</dbReference>
<sequence length="191" mass="20758">MTDNLPLFPLGAVLFPGGLIKLRVFEPRYLAMVSRCLREDAGFGVVLILAGVEAGGPVRTAQVGTLARIADFEQLSDGLLGITAQGGHRFRILSTTCRSDGLNTAVVEWLDETAALSIPPEMAVLAELVRQAGVSSGDAPGAPRYDDASWVGMRLAQLLPLTLPERQRCLEMNGALERLQFLRERLDIRHH</sequence>
<dbReference type="PANTHER" id="PTHR46732">
    <property type="entry name" value="ATP-DEPENDENT PROTEASE LA (LON) DOMAIN PROTEIN"/>
    <property type="match status" value="1"/>
</dbReference>
<evidence type="ECO:0000313" key="3">
    <source>
        <dbReference type="Proteomes" id="UP000070250"/>
    </source>
</evidence>
<feature type="domain" description="Lon N-terminal" evidence="1">
    <location>
        <begin position="5"/>
        <end position="190"/>
    </location>
</feature>
<dbReference type="EMBL" id="CP011971">
    <property type="protein sequence ID" value="AMN46102.1"/>
    <property type="molecule type" value="Genomic_DNA"/>
</dbReference>
<dbReference type="SUPFAM" id="SSF88697">
    <property type="entry name" value="PUA domain-like"/>
    <property type="match status" value="1"/>
</dbReference>
<dbReference type="KEGG" id="sdf:ACG33_03050"/>
<proteinExistence type="predicted"/>
<reference evidence="2 3" key="1">
    <citation type="submission" date="2015-06" db="EMBL/GenBank/DDBJ databases">
        <title>A Comprehensive Approach to Explore the Metabolic and Phylogenetic Diversity of Bacterial Steroid Degradation in the Environment: Testosterone as an Example.</title>
        <authorList>
            <person name="Yang F.-C."/>
            <person name="Chen Y.-L."/>
            <person name="Yu C.-P."/>
            <person name="Tang S.-L."/>
            <person name="Wang P.-H."/>
            <person name="Ismail W."/>
            <person name="Wang C.-H."/>
            <person name="Yang C.-Y."/>
            <person name="Chiang Y.-R."/>
        </authorList>
    </citation>
    <scope>NUCLEOTIDE SEQUENCE [LARGE SCALE GENOMIC DNA]</scope>
    <source>
        <strain evidence="2 3">DSM 18526</strain>
    </source>
</reference>